<comment type="function">
    <text evidence="2">Plays a role in the regulation of phosphate uptake.</text>
</comment>
<accession>A0ABP5FRZ5</accession>
<keyword evidence="2" id="KW-0963">Cytoplasm</keyword>
<dbReference type="InterPro" id="IPR026022">
    <property type="entry name" value="PhoU_dom"/>
</dbReference>
<feature type="domain" description="PhoU" evidence="3">
    <location>
        <begin position="121"/>
        <end position="203"/>
    </location>
</feature>
<dbReference type="RefSeq" id="WP_343956626.1">
    <property type="nucleotide sequence ID" value="NZ_BAAAMN010000016.1"/>
</dbReference>
<reference evidence="5" key="1">
    <citation type="journal article" date="2019" name="Int. J. Syst. Evol. Microbiol.">
        <title>The Global Catalogue of Microorganisms (GCM) 10K type strain sequencing project: providing services to taxonomists for standard genome sequencing and annotation.</title>
        <authorList>
            <consortium name="The Broad Institute Genomics Platform"/>
            <consortium name="The Broad Institute Genome Sequencing Center for Infectious Disease"/>
            <person name="Wu L."/>
            <person name="Ma J."/>
        </authorList>
    </citation>
    <scope>NUCLEOTIDE SEQUENCE [LARGE SCALE GENOMIC DNA]</scope>
    <source>
        <strain evidence="5">JCM 13595</strain>
    </source>
</reference>
<dbReference type="EMBL" id="BAAAMN010000016">
    <property type="protein sequence ID" value="GAA2032514.1"/>
    <property type="molecule type" value="Genomic_DNA"/>
</dbReference>
<evidence type="ECO:0000256" key="2">
    <source>
        <dbReference type="PIRNR" id="PIRNR003107"/>
    </source>
</evidence>
<dbReference type="Proteomes" id="UP001501461">
    <property type="component" value="Unassembled WGS sequence"/>
</dbReference>
<gene>
    <name evidence="4" type="primary">phoU</name>
    <name evidence="4" type="ORF">GCM10009720_11180</name>
</gene>
<sequence>MRKLFMAEMEAVGDQLLEMATLVNRAMKQARVALETQDLRLAEAVITQDARIDYLQNALDERSIELLLLQSPVATDLRVLISALRVSSSMERMGDLARHVSALTRLRHPDPLIPEPSQVEVQEMAELTVQIGERLEQLMTNYDLTHGREIVKLNNEIDLLHTRIMTCVRDDEWKIDARQSQDLTLLVMRLERFGDHAVSISRKIAYLVTGEWEPPVIS</sequence>
<dbReference type="NCBIfam" id="TIGR02135">
    <property type="entry name" value="phoU_full"/>
    <property type="match status" value="1"/>
</dbReference>
<dbReference type="PANTHER" id="PTHR42930:SF3">
    <property type="entry name" value="PHOSPHATE-SPECIFIC TRANSPORT SYSTEM ACCESSORY PROTEIN PHOU"/>
    <property type="match status" value="1"/>
</dbReference>
<evidence type="ECO:0000259" key="3">
    <source>
        <dbReference type="Pfam" id="PF01895"/>
    </source>
</evidence>
<organism evidence="4 5">
    <name type="scientific">Yaniella flava</name>
    <dbReference type="NCBI Taxonomy" id="287930"/>
    <lineage>
        <taxon>Bacteria</taxon>
        <taxon>Bacillati</taxon>
        <taxon>Actinomycetota</taxon>
        <taxon>Actinomycetes</taxon>
        <taxon>Micrococcales</taxon>
        <taxon>Micrococcaceae</taxon>
        <taxon>Yaniella</taxon>
    </lineage>
</organism>
<dbReference type="SUPFAM" id="SSF109755">
    <property type="entry name" value="PhoU-like"/>
    <property type="match status" value="1"/>
</dbReference>
<proteinExistence type="inferred from homology"/>
<keyword evidence="2" id="KW-0813">Transport</keyword>
<dbReference type="Gene3D" id="1.20.58.220">
    <property type="entry name" value="Phosphate transport system protein phou homolog 2, domain 2"/>
    <property type="match status" value="1"/>
</dbReference>
<evidence type="ECO:0000313" key="4">
    <source>
        <dbReference type="EMBL" id="GAA2032514.1"/>
    </source>
</evidence>
<comment type="similarity">
    <text evidence="2">Belongs to the PhoU family.</text>
</comment>
<keyword evidence="5" id="KW-1185">Reference proteome</keyword>
<keyword evidence="1 2" id="KW-0592">Phosphate transport</keyword>
<dbReference type="InterPro" id="IPR038078">
    <property type="entry name" value="PhoU-like_sf"/>
</dbReference>
<evidence type="ECO:0000256" key="1">
    <source>
        <dbReference type="ARBA" id="ARBA00022592"/>
    </source>
</evidence>
<comment type="subunit">
    <text evidence="2">Homodimer.</text>
</comment>
<comment type="caution">
    <text evidence="4">The sequence shown here is derived from an EMBL/GenBank/DDBJ whole genome shotgun (WGS) entry which is preliminary data.</text>
</comment>
<evidence type="ECO:0000313" key="5">
    <source>
        <dbReference type="Proteomes" id="UP001501461"/>
    </source>
</evidence>
<dbReference type="InterPro" id="IPR028366">
    <property type="entry name" value="PhoU"/>
</dbReference>
<name>A0ABP5FRZ5_9MICC</name>
<protein>
    <recommendedName>
        <fullName evidence="2">Phosphate-specific transport system accessory protein PhoU</fullName>
    </recommendedName>
</protein>
<comment type="subcellular location">
    <subcellularLocation>
        <location evidence="2">Cytoplasm</location>
    </subcellularLocation>
</comment>
<dbReference type="Pfam" id="PF01895">
    <property type="entry name" value="PhoU"/>
    <property type="match status" value="2"/>
</dbReference>
<dbReference type="PANTHER" id="PTHR42930">
    <property type="entry name" value="PHOSPHATE-SPECIFIC TRANSPORT SYSTEM ACCESSORY PROTEIN PHOU"/>
    <property type="match status" value="1"/>
</dbReference>
<feature type="domain" description="PhoU" evidence="3">
    <location>
        <begin position="16"/>
        <end position="101"/>
    </location>
</feature>
<dbReference type="PIRSF" id="PIRSF003107">
    <property type="entry name" value="PhoU"/>
    <property type="match status" value="1"/>
</dbReference>